<proteinExistence type="predicted"/>
<dbReference type="STRING" id="1121400.SAMN02746065_103240"/>
<dbReference type="GO" id="GO:0055085">
    <property type="term" value="P:transmembrane transport"/>
    <property type="evidence" value="ECO:0007669"/>
    <property type="project" value="InterPro"/>
</dbReference>
<reference evidence="2 3" key="1">
    <citation type="submission" date="2017-04" db="EMBL/GenBank/DDBJ databases">
        <authorList>
            <person name="Afonso C.L."/>
            <person name="Miller P.J."/>
            <person name="Scott M.A."/>
            <person name="Spackman E."/>
            <person name="Goraichik I."/>
            <person name="Dimitrov K.M."/>
            <person name="Suarez D.L."/>
            <person name="Swayne D.E."/>
        </authorList>
    </citation>
    <scope>NUCLEOTIDE SEQUENCE [LARGE SCALE GENOMIC DNA]</scope>
    <source>
        <strain evidence="2 3">DSM 3385</strain>
    </source>
</reference>
<organism evidence="2 3">
    <name type="scientific">Desulfocicer vacuolatum DSM 3385</name>
    <dbReference type="NCBI Taxonomy" id="1121400"/>
    <lineage>
        <taxon>Bacteria</taxon>
        <taxon>Pseudomonadati</taxon>
        <taxon>Thermodesulfobacteriota</taxon>
        <taxon>Desulfobacteria</taxon>
        <taxon>Desulfobacterales</taxon>
        <taxon>Desulfobacteraceae</taxon>
        <taxon>Desulfocicer</taxon>
    </lineage>
</organism>
<dbReference type="SUPFAM" id="SSF53850">
    <property type="entry name" value="Periplasmic binding protein-like II"/>
    <property type="match status" value="1"/>
</dbReference>
<gene>
    <name evidence="2" type="ORF">SAMN02746065_103240</name>
</gene>
<protein>
    <submittedName>
        <fullName evidence="2">TRAP-type C4-dicarboxylate transport system, substrate-binding protein</fullName>
    </submittedName>
</protein>
<dbReference type="InterPro" id="IPR038404">
    <property type="entry name" value="TRAP_DctP_sf"/>
</dbReference>
<dbReference type="PANTHER" id="PTHR33376:SF15">
    <property type="entry name" value="BLL6794 PROTEIN"/>
    <property type="match status" value="1"/>
</dbReference>
<keyword evidence="1" id="KW-0732">Signal</keyword>
<evidence type="ECO:0000313" key="3">
    <source>
        <dbReference type="Proteomes" id="UP000192418"/>
    </source>
</evidence>
<sequence length="349" mass="38565">MLRQFVLSLILGSCFLLSGLVFSENVQAGGVNLTYSNFFPPGHIQSVLAESWCKEVEARTNGEVKISYFGGNTLVKAAQIYDGVVTGRTDIGMSCLLYTRGRFPLMDVINLPFGNPSGKFATAVFNEVYNKFQPTELADTKVLYLHAHGPGLIHTQKKNVTSMADLKGLKIRSTGSIAGMIKALGAIPVSMPMPEVYQALQKGVVQGAIYPEETNKGWKMGEVIDYSVVSYPTAYSVGFFAVMNKDKWNALSQEARDAIDAINMEWAIKHGDAWDTSDYEGIRFSLAQGNSMTGIDPDEAAKWKAALEPVFDDYIEKTEKRAVPGKDALDFLNKQLKLYHNGEFQSQYY</sequence>
<dbReference type="EMBL" id="FWXY01000003">
    <property type="protein sequence ID" value="SMC52783.1"/>
    <property type="molecule type" value="Genomic_DNA"/>
</dbReference>
<dbReference type="RefSeq" id="WP_084067205.1">
    <property type="nucleotide sequence ID" value="NZ_FWXY01000003.1"/>
</dbReference>
<dbReference type="Pfam" id="PF03480">
    <property type="entry name" value="DctP"/>
    <property type="match status" value="1"/>
</dbReference>
<evidence type="ECO:0000256" key="1">
    <source>
        <dbReference type="ARBA" id="ARBA00022729"/>
    </source>
</evidence>
<evidence type="ECO:0000313" key="2">
    <source>
        <dbReference type="EMBL" id="SMC52783.1"/>
    </source>
</evidence>
<dbReference type="Gene3D" id="3.40.190.170">
    <property type="entry name" value="Bacterial extracellular solute-binding protein, family 7"/>
    <property type="match status" value="1"/>
</dbReference>
<dbReference type="NCBIfam" id="NF037995">
    <property type="entry name" value="TRAP_S1"/>
    <property type="match status" value="1"/>
</dbReference>
<keyword evidence="3" id="KW-1185">Reference proteome</keyword>
<dbReference type="PANTHER" id="PTHR33376">
    <property type="match status" value="1"/>
</dbReference>
<accession>A0A1W1ZWM7</accession>
<dbReference type="Proteomes" id="UP000192418">
    <property type="component" value="Unassembled WGS sequence"/>
</dbReference>
<dbReference type="CDD" id="cd13665">
    <property type="entry name" value="PBP2_TRAP_Dctp3_4"/>
    <property type="match status" value="1"/>
</dbReference>
<dbReference type="OrthoDB" id="8912194at2"/>
<name>A0A1W1ZWM7_9BACT</name>
<dbReference type="AlphaFoldDB" id="A0A1W1ZWM7"/>
<dbReference type="InterPro" id="IPR018389">
    <property type="entry name" value="DctP_fam"/>
</dbReference>